<evidence type="ECO:0000259" key="9">
    <source>
        <dbReference type="PROSITE" id="PS50222"/>
    </source>
</evidence>
<evidence type="ECO:0000256" key="1">
    <source>
        <dbReference type="ARBA" id="ARBA00004127"/>
    </source>
</evidence>
<dbReference type="PANTHER" id="PTHR31503:SF36">
    <property type="entry name" value="SODIUM_CALCIUM EXCHANGER MEMBRANE REGION DOMAIN-CONTAINING PROTEIN"/>
    <property type="match status" value="1"/>
</dbReference>
<dbReference type="GO" id="GO:0016020">
    <property type="term" value="C:membrane"/>
    <property type="evidence" value="ECO:0007669"/>
    <property type="project" value="InterPro"/>
</dbReference>
<evidence type="ECO:0000256" key="8">
    <source>
        <dbReference type="SAM" id="Phobius"/>
    </source>
</evidence>
<feature type="transmembrane region" description="Helical" evidence="8">
    <location>
        <begin position="186"/>
        <end position="205"/>
    </location>
</feature>
<proteinExistence type="predicted"/>
<dbReference type="InterPro" id="IPR002048">
    <property type="entry name" value="EF_hand_dom"/>
</dbReference>
<keyword evidence="6" id="KW-0406">Ion transport</keyword>
<feature type="transmembrane region" description="Helical" evidence="8">
    <location>
        <begin position="436"/>
        <end position="459"/>
    </location>
</feature>
<dbReference type="Pfam" id="PF01699">
    <property type="entry name" value="Na_Ca_ex"/>
    <property type="match status" value="1"/>
</dbReference>
<feature type="transmembrane region" description="Helical" evidence="8">
    <location>
        <begin position="471"/>
        <end position="493"/>
    </location>
</feature>
<reference evidence="10 11" key="1">
    <citation type="journal article" date="2021" name="Sci. Rep.">
        <title>The genome of the diatom Chaetoceros tenuissimus carries an ancient integrated fragment of an extant virus.</title>
        <authorList>
            <person name="Hongo Y."/>
            <person name="Kimura K."/>
            <person name="Takaki Y."/>
            <person name="Yoshida Y."/>
            <person name="Baba S."/>
            <person name="Kobayashi G."/>
            <person name="Nagasaki K."/>
            <person name="Hano T."/>
            <person name="Tomaru Y."/>
        </authorList>
    </citation>
    <scope>NUCLEOTIDE SEQUENCE [LARGE SCALE GENOMIC DNA]</scope>
    <source>
        <strain evidence="10 11">NIES-3715</strain>
    </source>
</reference>
<dbReference type="GO" id="GO:0015369">
    <property type="term" value="F:calcium:proton antiporter activity"/>
    <property type="evidence" value="ECO:0007669"/>
    <property type="project" value="TreeGrafter"/>
</dbReference>
<comment type="subcellular location">
    <subcellularLocation>
        <location evidence="1">Endomembrane system</location>
        <topology evidence="1">Multi-pass membrane protein</topology>
    </subcellularLocation>
</comment>
<evidence type="ECO:0000256" key="6">
    <source>
        <dbReference type="ARBA" id="ARBA00023065"/>
    </source>
</evidence>
<dbReference type="PROSITE" id="PS50222">
    <property type="entry name" value="EF_HAND_2"/>
    <property type="match status" value="1"/>
</dbReference>
<dbReference type="EMBL" id="BLLK01000045">
    <property type="protein sequence ID" value="GFH52292.1"/>
    <property type="molecule type" value="Genomic_DNA"/>
</dbReference>
<dbReference type="AlphaFoldDB" id="A0AAD3H6D2"/>
<dbReference type="SMART" id="SM00054">
    <property type="entry name" value="EFh"/>
    <property type="match status" value="2"/>
</dbReference>
<keyword evidence="2" id="KW-0813">Transport</keyword>
<dbReference type="InterPro" id="IPR011992">
    <property type="entry name" value="EF-hand-dom_pair"/>
</dbReference>
<feature type="transmembrane region" description="Helical" evidence="8">
    <location>
        <begin position="499"/>
        <end position="518"/>
    </location>
</feature>
<keyword evidence="3 8" id="KW-0812">Transmembrane</keyword>
<keyword evidence="5 8" id="KW-1133">Transmembrane helix</keyword>
<evidence type="ECO:0000313" key="10">
    <source>
        <dbReference type="EMBL" id="GFH52292.1"/>
    </source>
</evidence>
<feature type="transmembrane region" description="Helical" evidence="8">
    <location>
        <begin position="530"/>
        <end position="552"/>
    </location>
</feature>
<organism evidence="10 11">
    <name type="scientific">Chaetoceros tenuissimus</name>
    <dbReference type="NCBI Taxonomy" id="426638"/>
    <lineage>
        <taxon>Eukaryota</taxon>
        <taxon>Sar</taxon>
        <taxon>Stramenopiles</taxon>
        <taxon>Ochrophyta</taxon>
        <taxon>Bacillariophyta</taxon>
        <taxon>Coscinodiscophyceae</taxon>
        <taxon>Chaetocerotophycidae</taxon>
        <taxon>Chaetocerotales</taxon>
        <taxon>Chaetocerotaceae</taxon>
        <taxon>Chaetoceros</taxon>
    </lineage>
</organism>
<dbReference type="CDD" id="cd00051">
    <property type="entry name" value="EFh"/>
    <property type="match status" value="1"/>
</dbReference>
<evidence type="ECO:0000256" key="5">
    <source>
        <dbReference type="ARBA" id="ARBA00022989"/>
    </source>
</evidence>
<dbReference type="InterPro" id="IPR004837">
    <property type="entry name" value="NaCa_Exmemb"/>
</dbReference>
<evidence type="ECO:0000256" key="4">
    <source>
        <dbReference type="ARBA" id="ARBA00022837"/>
    </source>
</evidence>
<name>A0AAD3H6D2_9STRA</name>
<dbReference type="GO" id="GO:0012505">
    <property type="term" value="C:endomembrane system"/>
    <property type="evidence" value="ECO:0007669"/>
    <property type="project" value="UniProtKB-SubCell"/>
</dbReference>
<feature type="transmembrane region" description="Helical" evidence="8">
    <location>
        <begin position="81"/>
        <end position="103"/>
    </location>
</feature>
<evidence type="ECO:0000256" key="7">
    <source>
        <dbReference type="ARBA" id="ARBA00023136"/>
    </source>
</evidence>
<feature type="transmembrane region" description="Helical" evidence="8">
    <location>
        <begin position="402"/>
        <end position="421"/>
    </location>
</feature>
<sequence>MIPSIEPSEVGLTGLIWLLLSYGYVLFRASDLISEGSELLLLVPSLAGLVGGVVLPLLGAVPDGAIMLFSGLGSIETAQETLSVGVGALAGSTILLLTVPWAVSIYAGRVDLITTDGKTTGNYKAKQKLSDFATYEDSGVVITDEIKHGALVMLLTTSPYFLIQIPCSYLEIKNETNGSLPENEKYYALVALIFCLAGFVGYMYLQIKASQNDEAKYRRMEKMKEMLMSKKLSMSGVFYDMIEQYLAKKKDSNGTEYASIGAGDEPPKEIMEYLNAVLGPTFTKYDVDGDKTLHEAEIAIFFRDFHEDVSEEEIHSLFAKFDTDGNGSISYDEFLKLCFLILSAPHESTTDRGRDDNMKSLIKMANAMTETAMGDGLEHDDVPEEIAQLPPEQQEAAVKKKAFSMLALGTILVLLFSDPMVDVMQEIAVRININPFYVSFVLAPLASNASEVLASSYYASKKTSKTITVSFSALMGAAAMNNTFCLSIFMGLIYFRGLAWQYTSETIAIVLVQAIIYFMCQKDHQTIMDAFKIGAIFPASVVLIATLTALGFD</sequence>
<dbReference type="Proteomes" id="UP001054902">
    <property type="component" value="Unassembled WGS sequence"/>
</dbReference>
<dbReference type="InterPro" id="IPR018247">
    <property type="entry name" value="EF_Hand_1_Ca_BS"/>
</dbReference>
<accession>A0AAD3H6D2</accession>
<keyword evidence="7 8" id="KW-0472">Membrane</keyword>
<feature type="transmembrane region" description="Helical" evidence="8">
    <location>
        <begin position="149"/>
        <end position="166"/>
    </location>
</feature>
<evidence type="ECO:0000256" key="3">
    <source>
        <dbReference type="ARBA" id="ARBA00022692"/>
    </source>
</evidence>
<protein>
    <recommendedName>
        <fullName evidence="9">EF-hand domain-containing protein</fullName>
    </recommendedName>
</protein>
<evidence type="ECO:0000313" key="11">
    <source>
        <dbReference type="Proteomes" id="UP001054902"/>
    </source>
</evidence>
<dbReference type="GO" id="GO:0005509">
    <property type="term" value="F:calcium ion binding"/>
    <property type="evidence" value="ECO:0007669"/>
    <property type="project" value="InterPro"/>
</dbReference>
<keyword evidence="4" id="KW-0106">Calcium</keyword>
<keyword evidence="11" id="KW-1185">Reference proteome</keyword>
<feature type="transmembrane region" description="Helical" evidence="8">
    <location>
        <begin position="39"/>
        <end position="61"/>
    </location>
</feature>
<dbReference type="PANTHER" id="PTHR31503">
    <property type="entry name" value="VACUOLAR CALCIUM ION TRANSPORTER"/>
    <property type="match status" value="1"/>
</dbReference>
<dbReference type="Gene3D" id="1.10.238.10">
    <property type="entry name" value="EF-hand"/>
    <property type="match status" value="1"/>
</dbReference>
<dbReference type="Pfam" id="PF13499">
    <property type="entry name" value="EF-hand_7"/>
    <property type="match status" value="1"/>
</dbReference>
<dbReference type="SUPFAM" id="SSF47473">
    <property type="entry name" value="EF-hand"/>
    <property type="match status" value="1"/>
</dbReference>
<dbReference type="GO" id="GO:0006874">
    <property type="term" value="P:intracellular calcium ion homeostasis"/>
    <property type="evidence" value="ECO:0007669"/>
    <property type="project" value="TreeGrafter"/>
</dbReference>
<feature type="transmembrane region" description="Helical" evidence="8">
    <location>
        <begin position="12"/>
        <end position="27"/>
    </location>
</feature>
<dbReference type="PROSITE" id="PS00018">
    <property type="entry name" value="EF_HAND_1"/>
    <property type="match status" value="1"/>
</dbReference>
<dbReference type="InterPro" id="IPR004713">
    <property type="entry name" value="CaH_exchang"/>
</dbReference>
<evidence type="ECO:0000256" key="2">
    <source>
        <dbReference type="ARBA" id="ARBA00022448"/>
    </source>
</evidence>
<gene>
    <name evidence="10" type="ORF">CTEN210_08768</name>
</gene>
<comment type="caution">
    <text evidence="10">The sequence shown here is derived from an EMBL/GenBank/DDBJ whole genome shotgun (WGS) entry which is preliminary data.</text>
</comment>
<feature type="domain" description="EF-hand" evidence="9">
    <location>
        <begin position="309"/>
        <end position="344"/>
    </location>
</feature>